<gene>
    <name evidence="1" type="ORF">QVD17_01829</name>
</gene>
<name>A0AAD8P897_TARER</name>
<dbReference type="EMBL" id="JAUHHV010000001">
    <property type="protein sequence ID" value="KAK1436054.1"/>
    <property type="molecule type" value="Genomic_DNA"/>
</dbReference>
<protein>
    <submittedName>
        <fullName evidence="1">Uncharacterized protein</fullName>
    </submittedName>
</protein>
<comment type="caution">
    <text evidence="1">The sequence shown here is derived from an EMBL/GenBank/DDBJ whole genome shotgun (WGS) entry which is preliminary data.</text>
</comment>
<evidence type="ECO:0000313" key="2">
    <source>
        <dbReference type="Proteomes" id="UP001229421"/>
    </source>
</evidence>
<reference evidence="1" key="1">
    <citation type="journal article" date="2023" name="bioRxiv">
        <title>Improved chromosome-level genome assembly for marigold (Tagetes erecta).</title>
        <authorList>
            <person name="Jiang F."/>
            <person name="Yuan L."/>
            <person name="Wang S."/>
            <person name="Wang H."/>
            <person name="Xu D."/>
            <person name="Wang A."/>
            <person name="Fan W."/>
        </authorList>
    </citation>
    <scope>NUCLEOTIDE SEQUENCE</scope>
    <source>
        <strain evidence="1">WSJ</strain>
        <tissue evidence="1">Leaf</tissue>
    </source>
</reference>
<sequence length="67" mass="7998">MFLKQVRVLEDDFLVVLLIGCGFKSYYDRTIASSRLRTVNFCYLNIFACFRRVLGCNQLVHFIYIFF</sequence>
<dbReference type="AlphaFoldDB" id="A0AAD8P897"/>
<proteinExistence type="predicted"/>
<evidence type="ECO:0000313" key="1">
    <source>
        <dbReference type="EMBL" id="KAK1436054.1"/>
    </source>
</evidence>
<dbReference type="Proteomes" id="UP001229421">
    <property type="component" value="Unassembled WGS sequence"/>
</dbReference>
<organism evidence="1 2">
    <name type="scientific">Tagetes erecta</name>
    <name type="common">African marigold</name>
    <dbReference type="NCBI Taxonomy" id="13708"/>
    <lineage>
        <taxon>Eukaryota</taxon>
        <taxon>Viridiplantae</taxon>
        <taxon>Streptophyta</taxon>
        <taxon>Embryophyta</taxon>
        <taxon>Tracheophyta</taxon>
        <taxon>Spermatophyta</taxon>
        <taxon>Magnoliopsida</taxon>
        <taxon>eudicotyledons</taxon>
        <taxon>Gunneridae</taxon>
        <taxon>Pentapetalae</taxon>
        <taxon>asterids</taxon>
        <taxon>campanulids</taxon>
        <taxon>Asterales</taxon>
        <taxon>Asteraceae</taxon>
        <taxon>Asteroideae</taxon>
        <taxon>Heliantheae alliance</taxon>
        <taxon>Tageteae</taxon>
        <taxon>Tagetes</taxon>
    </lineage>
</organism>
<accession>A0AAD8P897</accession>
<keyword evidence="2" id="KW-1185">Reference proteome</keyword>